<name>A0ABW2NRQ0_9BACL</name>
<dbReference type="Proteomes" id="UP001596549">
    <property type="component" value="Unassembled WGS sequence"/>
</dbReference>
<protein>
    <submittedName>
        <fullName evidence="1">Uncharacterized protein</fullName>
    </submittedName>
</protein>
<reference evidence="2" key="1">
    <citation type="journal article" date="2019" name="Int. J. Syst. Evol. Microbiol.">
        <title>The Global Catalogue of Microorganisms (GCM) 10K type strain sequencing project: providing services to taxonomists for standard genome sequencing and annotation.</title>
        <authorList>
            <consortium name="The Broad Institute Genomics Platform"/>
            <consortium name="The Broad Institute Genome Sequencing Center for Infectious Disease"/>
            <person name="Wu L."/>
            <person name="Ma J."/>
        </authorList>
    </citation>
    <scope>NUCLEOTIDE SEQUENCE [LARGE SCALE GENOMIC DNA]</scope>
    <source>
        <strain evidence="2">NBRC 106396</strain>
    </source>
</reference>
<dbReference type="RefSeq" id="WP_379750022.1">
    <property type="nucleotide sequence ID" value="NZ_JBHTCP010000040.1"/>
</dbReference>
<proteinExistence type="predicted"/>
<comment type="caution">
    <text evidence="1">The sequence shown here is derived from an EMBL/GenBank/DDBJ whole genome shotgun (WGS) entry which is preliminary data.</text>
</comment>
<keyword evidence="2" id="KW-1185">Reference proteome</keyword>
<accession>A0ABW2NRQ0</accession>
<dbReference type="EMBL" id="JBHTCP010000040">
    <property type="protein sequence ID" value="MFC7372440.1"/>
    <property type="molecule type" value="Genomic_DNA"/>
</dbReference>
<sequence length="321" mass="37196">MVMGIIPARMPDENGEIVDGRFVPDNEQYTIISMEKEANKKAYLRGKENKELFEELAGRFTFTLSSTIKELNQDQRFTPAEKTRIMFLGTFVTYQEQGSYLRHDNGNFILKNRLQELLEIKNKKEFYNFYNKLVETGILSEEIKGKSKIYLKWNSKYHFKGKPSSSAQKEKNLVKTFDMQVRELYKEKNEKGKAVHTPNNLYTLFMVLPYIHPEANILCKHPGNDLNTCEPLTINELAEMFGFSRSNDLKKKLFKVMLKGLPVFTIQQNAFVSHILVNPFVVYRSSKAPNPALLIHFRDTAVRLMTNKGITGIPEELLHIK</sequence>
<organism evidence="1 2">
    <name type="scientific">Fictibacillus iocasae</name>
    <dbReference type="NCBI Taxonomy" id="2715437"/>
    <lineage>
        <taxon>Bacteria</taxon>
        <taxon>Bacillati</taxon>
        <taxon>Bacillota</taxon>
        <taxon>Bacilli</taxon>
        <taxon>Bacillales</taxon>
        <taxon>Fictibacillaceae</taxon>
        <taxon>Fictibacillus</taxon>
    </lineage>
</organism>
<gene>
    <name evidence="1" type="ORF">ACFQPF_12235</name>
</gene>
<evidence type="ECO:0000313" key="1">
    <source>
        <dbReference type="EMBL" id="MFC7372440.1"/>
    </source>
</evidence>
<evidence type="ECO:0000313" key="2">
    <source>
        <dbReference type="Proteomes" id="UP001596549"/>
    </source>
</evidence>